<keyword evidence="2" id="KW-0732">Signal</keyword>
<dbReference type="InterPro" id="IPR018378">
    <property type="entry name" value="C-type_lectin_CS"/>
</dbReference>
<keyword evidence="1" id="KW-1015">Disulfide bond</keyword>
<dbReference type="AlphaFoldDB" id="A0A6P8TX87"/>
<dbReference type="InterPro" id="IPR016186">
    <property type="entry name" value="C-type_lectin-like/link_sf"/>
</dbReference>
<dbReference type="GeneID" id="117540554"/>
<evidence type="ECO:0000259" key="3">
    <source>
        <dbReference type="PROSITE" id="PS50041"/>
    </source>
</evidence>
<dbReference type="OrthoDB" id="441660at2759"/>
<evidence type="ECO:0000313" key="4">
    <source>
        <dbReference type="Proteomes" id="UP000515161"/>
    </source>
</evidence>
<evidence type="ECO:0000313" key="5">
    <source>
        <dbReference type="RefSeq" id="XP_034063190.1"/>
    </source>
</evidence>
<dbReference type="FunCoup" id="A0A6P8TX87">
    <property type="interactions" value="791"/>
</dbReference>
<evidence type="ECO:0000256" key="1">
    <source>
        <dbReference type="ARBA" id="ARBA00023157"/>
    </source>
</evidence>
<dbReference type="SUPFAM" id="SSF56436">
    <property type="entry name" value="C-type lectin-like"/>
    <property type="match status" value="1"/>
</dbReference>
<protein>
    <submittedName>
        <fullName evidence="5">Type-2 ice-structuring protein-like isoform X1</fullName>
    </submittedName>
</protein>
<dbReference type="PANTHER" id="PTHR22803">
    <property type="entry name" value="MANNOSE, PHOSPHOLIPASE, LECTIN RECEPTOR RELATED"/>
    <property type="match status" value="1"/>
</dbReference>
<dbReference type="KEGG" id="gacu:117540554"/>
<reference evidence="5" key="1">
    <citation type="submission" date="2025-08" db="UniProtKB">
        <authorList>
            <consortium name="RefSeq"/>
        </authorList>
    </citation>
    <scope>IDENTIFICATION</scope>
</reference>
<feature type="domain" description="C-type lectin" evidence="3">
    <location>
        <begin position="51"/>
        <end position="169"/>
    </location>
</feature>
<dbReference type="InterPro" id="IPR016187">
    <property type="entry name" value="CTDL_fold"/>
</dbReference>
<dbReference type="PROSITE" id="PS00615">
    <property type="entry name" value="C_TYPE_LECTIN_1"/>
    <property type="match status" value="1"/>
</dbReference>
<dbReference type="PROSITE" id="PS50041">
    <property type="entry name" value="C_TYPE_LECTIN_2"/>
    <property type="match status" value="1"/>
</dbReference>
<dbReference type="Proteomes" id="UP000515161">
    <property type="component" value="Unplaced"/>
</dbReference>
<proteinExistence type="predicted"/>
<name>A0A6P8TX87_GYMAC</name>
<dbReference type="Pfam" id="PF00059">
    <property type="entry name" value="Lectin_C"/>
    <property type="match status" value="1"/>
</dbReference>
<evidence type="ECO:0000256" key="2">
    <source>
        <dbReference type="SAM" id="SignalP"/>
    </source>
</evidence>
<organism evidence="4 5">
    <name type="scientific">Gymnodraco acuticeps</name>
    <name type="common">Antarctic dragonfish</name>
    <dbReference type="NCBI Taxonomy" id="8218"/>
    <lineage>
        <taxon>Eukaryota</taxon>
        <taxon>Metazoa</taxon>
        <taxon>Chordata</taxon>
        <taxon>Craniata</taxon>
        <taxon>Vertebrata</taxon>
        <taxon>Euteleostomi</taxon>
        <taxon>Actinopterygii</taxon>
        <taxon>Neopterygii</taxon>
        <taxon>Teleostei</taxon>
        <taxon>Neoteleostei</taxon>
        <taxon>Acanthomorphata</taxon>
        <taxon>Eupercaria</taxon>
        <taxon>Perciformes</taxon>
        <taxon>Notothenioidei</taxon>
        <taxon>Bathydraconidae</taxon>
        <taxon>Gymnodraco</taxon>
    </lineage>
</organism>
<sequence length="173" mass="19719">MKTLAVFALVCAMMALVRAAAVSEEAAEKDLAVKSHVVKRSVRCPSGWTSVNGRCFFFNPRPMTWAKAERNCHSMRGHLASVSNMMEYHEIQKMIMTATHRIKLAWIGGSEVHEVNVWTWSDGTPLHYTDWCDREPNNPGEQRCIQINYSVEKCWDNKECFVKLPSVCVNRSP</sequence>
<keyword evidence="4" id="KW-1185">Reference proteome</keyword>
<dbReference type="Gene3D" id="3.10.100.10">
    <property type="entry name" value="Mannose-Binding Protein A, subunit A"/>
    <property type="match status" value="1"/>
</dbReference>
<accession>A0A6P8TX87</accession>
<gene>
    <name evidence="5" type="primary">LOC117540554</name>
</gene>
<dbReference type="InterPro" id="IPR050111">
    <property type="entry name" value="C-type_lectin/snaclec_domain"/>
</dbReference>
<feature type="chain" id="PRO_5027664672" evidence="2">
    <location>
        <begin position="20"/>
        <end position="173"/>
    </location>
</feature>
<dbReference type="InParanoid" id="A0A6P8TX87"/>
<dbReference type="RefSeq" id="XP_034063190.1">
    <property type="nucleotide sequence ID" value="XM_034207299.1"/>
</dbReference>
<feature type="signal peptide" evidence="2">
    <location>
        <begin position="1"/>
        <end position="19"/>
    </location>
</feature>
<dbReference type="SMART" id="SM00034">
    <property type="entry name" value="CLECT"/>
    <property type="match status" value="1"/>
</dbReference>
<dbReference type="InterPro" id="IPR001304">
    <property type="entry name" value="C-type_lectin-like"/>
</dbReference>
<dbReference type="CDD" id="cd00037">
    <property type="entry name" value="CLECT"/>
    <property type="match status" value="1"/>
</dbReference>